<dbReference type="Proteomes" id="UP000486351">
    <property type="component" value="Unassembled WGS sequence"/>
</dbReference>
<sequence length="75" mass="7744">MMTRQRCPNDDARVVAAIALGFLGSCSCCWPAPPTSSTRSALTSTSSSLAVVVKCKDLASVVNRWSVASPPTSAA</sequence>
<evidence type="ECO:0000313" key="1">
    <source>
        <dbReference type="EMBL" id="KAE9265629.1"/>
    </source>
</evidence>
<accession>A0A6G0Q1N7</accession>
<dbReference type="AlphaFoldDB" id="A0A6G0Q1N7"/>
<gene>
    <name evidence="1" type="ORF">PF008_g31813</name>
</gene>
<protein>
    <submittedName>
        <fullName evidence="1">Uncharacterized protein</fullName>
    </submittedName>
</protein>
<comment type="caution">
    <text evidence="1">The sequence shown here is derived from an EMBL/GenBank/DDBJ whole genome shotgun (WGS) entry which is preliminary data.</text>
</comment>
<proteinExistence type="predicted"/>
<reference evidence="1 2" key="1">
    <citation type="submission" date="2018-09" db="EMBL/GenBank/DDBJ databases">
        <title>Genomic investigation of the strawberry pathogen Phytophthora fragariae indicates pathogenicity is determined by transcriptional variation in three key races.</title>
        <authorList>
            <person name="Adams T.M."/>
            <person name="Armitage A.D."/>
            <person name="Sobczyk M.K."/>
            <person name="Bates H.J."/>
            <person name="Dunwell J.M."/>
            <person name="Nellist C.F."/>
            <person name="Harrison R.J."/>
        </authorList>
    </citation>
    <scope>NUCLEOTIDE SEQUENCE [LARGE SCALE GENOMIC DNA]</scope>
    <source>
        <strain evidence="1 2">NOV-77</strain>
    </source>
</reference>
<dbReference type="EMBL" id="QXFY01007676">
    <property type="protein sequence ID" value="KAE9265629.1"/>
    <property type="molecule type" value="Genomic_DNA"/>
</dbReference>
<dbReference type="PROSITE" id="PS51257">
    <property type="entry name" value="PROKAR_LIPOPROTEIN"/>
    <property type="match status" value="1"/>
</dbReference>
<organism evidence="1 2">
    <name type="scientific">Phytophthora fragariae</name>
    <dbReference type="NCBI Taxonomy" id="53985"/>
    <lineage>
        <taxon>Eukaryota</taxon>
        <taxon>Sar</taxon>
        <taxon>Stramenopiles</taxon>
        <taxon>Oomycota</taxon>
        <taxon>Peronosporomycetes</taxon>
        <taxon>Peronosporales</taxon>
        <taxon>Peronosporaceae</taxon>
        <taxon>Phytophthora</taxon>
    </lineage>
</organism>
<evidence type="ECO:0000313" key="2">
    <source>
        <dbReference type="Proteomes" id="UP000486351"/>
    </source>
</evidence>
<name>A0A6G0Q1N7_9STRA</name>